<name>A0A1X6X0T8_9MICO</name>
<dbReference type="PANTHER" id="PTHR11717:SF7">
    <property type="entry name" value="LOW MOLECULAR WEIGHT PHOSPHOTYROSINE PROTEIN PHOSPHATASE"/>
    <property type="match status" value="1"/>
</dbReference>
<feature type="active site" description="Nucleophile" evidence="5">
    <location>
        <position position="9"/>
    </location>
</feature>
<dbReference type="CDD" id="cd16343">
    <property type="entry name" value="LMWPTP"/>
    <property type="match status" value="1"/>
</dbReference>
<dbReference type="InterPro" id="IPR050438">
    <property type="entry name" value="LMW_PTPase"/>
</dbReference>
<dbReference type="EC" id="3.1.3.48" evidence="2"/>
<dbReference type="AlphaFoldDB" id="A0A1X6X0T8"/>
<evidence type="ECO:0000313" key="7">
    <source>
        <dbReference type="EMBL" id="SLM91957.1"/>
    </source>
</evidence>
<dbReference type="OrthoDB" id="9784339at2"/>
<keyword evidence="8" id="KW-1185">Reference proteome</keyword>
<proteinExistence type="inferred from homology"/>
<dbReference type="Pfam" id="PF01451">
    <property type="entry name" value="LMWPc"/>
    <property type="match status" value="1"/>
</dbReference>
<evidence type="ECO:0000256" key="5">
    <source>
        <dbReference type="PIRSR" id="PIRSR617867-1"/>
    </source>
</evidence>
<dbReference type="GO" id="GO:0004725">
    <property type="term" value="F:protein tyrosine phosphatase activity"/>
    <property type="evidence" value="ECO:0007669"/>
    <property type="project" value="UniProtKB-EC"/>
</dbReference>
<evidence type="ECO:0000256" key="3">
    <source>
        <dbReference type="ARBA" id="ARBA00022801"/>
    </source>
</evidence>
<feature type="active site" evidence="5">
    <location>
        <position position="15"/>
    </location>
</feature>
<evidence type="ECO:0000313" key="8">
    <source>
        <dbReference type="Proteomes" id="UP000195981"/>
    </source>
</evidence>
<dbReference type="SUPFAM" id="SSF52788">
    <property type="entry name" value="Phosphotyrosine protein phosphatases I"/>
    <property type="match status" value="1"/>
</dbReference>
<dbReference type="InterPro" id="IPR036196">
    <property type="entry name" value="Ptyr_pPase_sf"/>
</dbReference>
<dbReference type="PANTHER" id="PTHR11717">
    <property type="entry name" value="LOW MOLECULAR WEIGHT PROTEIN TYROSINE PHOSPHATASE"/>
    <property type="match status" value="1"/>
</dbReference>
<dbReference type="InterPro" id="IPR023485">
    <property type="entry name" value="Ptyr_pPase"/>
</dbReference>
<keyword evidence="4" id="KW-0904">Protein phosphatase</keyword>
<keyword evidence="3 7" id="KW-0378">Hydrolase</keyword>
<sequence length="170" mass="18320">MVCRVLTVCTGNICRSPMAEFMLREAFGRAGLGESVEVASAGTTSWEAGEPIDPRAAAVLSARGIDSSAHRARHMAREELERADLILALDDDHVGPLRRVAGAASQRIRMIRAFDPDAGEDLGIRDPWYGDDADFDRAAALLDAAIPGIVEHVRGLVEDGRTLEDRGVRA</sequence>
<feature type="active site" description="Proton donor" evidence="5">
    <location>
        <position position="126"/>
    </location>
</feature>
<dbReference type="Proteomes" id="UP000195981">
    <property type="component" value="Unassembled WGS sequence"/>
</dbReference>
<dbReference type="SMART" id="SM00226">
    <property type="entry name" value="LMWPc"/>
    <property type="match status" value="1"/>
</dbReference>
<feature type="domain" description="Phosphotyrosine protein phosphatase I" evidence="6">
    <location>
        <begin position="3"/>
        <end position="152"/>
    </location>
</feature>
<accession>A0A1X6X0T8</accession>
<evidence type="ECO:0000256" key="4">
    <source>
        <dbReference type="ARBA" id="ARBA00022912"/>
    </source>
</evidence>
<organism evidence="7 8">
    <name type="scientific">Brachybacterium nesterenkovii</name>
    <dbReference type="NCBI Taxonomy" id="47847"/>
    <lineage>
        <taxon>Bacteria</taxon>
        <taxon>Bacillati</taxon>
        <taxon>Actinomycetota</taxon>
        <taxon>Actinomycetes</taxon>
        <taxon>Micrococcales</taxon>
        <taxon>Dermabacteraceae</taxon>
        <taxon>Brachybacterium</taxon>
    </lineage>
</organism>
<evidence type="ECO:0000256" key="2">
    <source>
        <dbReference type="ARBA" id="ARBA00013064"/>
    </source>
</evidence>
<dbReference type="EMBL" id="FWFG01000064">
    <property type="protein sequence ID" value="SLM91957.1"/>
    <property type="molecule type" value="Genomic_DNA"/>
</dbReference>
<evidence type="ECO:0000256" key="1">
    <source>
        <dbReference type="ARBA" id="ARBA00011063"/>
    </source>
</evidence>
<dbReference type="RefSeq" id="WP_087104069.1">
    <property type="nucleotide sequence ID" value="NZ_FWFG01000064.1"/>
</dbReference>
<reference evidence="7 8" key="1">
    <citation type="submission" date="2017-02" db="EMBL/GenBank/DDBJ databases">
        <authorList>
            <person name="Peterson S.W."/>
        </authorList>
    </citation>
    <scope>NUCLEOTIDE SEQUENCE [LARGE SCALE GENOMIC DNA]</scope>
    <source>
        <strain evidence="7 8">CIP104813</strain>
    </source>
</reference>
<evidence type="ECO:0000259" key="6">
    <source>
        <dbReference type="SMART" id="SM00226"/>
    </source>
</evidence>
<dbReference type="PRINTS" id="PR00719">
    <property type="entry name" value="LMWPTPASE"/>
</dbReference>
<protein>
    <recommendedName>
        <fullName evidence="2">protein-tyrosine-phosphatase</fullName>
        <ecNumber evidence="2">3.1.3.48</ecNumber>
    </recommendedName>
</protein>
<gene>
    <name evidence="7" type="ORF">FM110_07300</name>
</gene>
<comment type="similarity">
    <text evidence="1">Belongs to the low molecular weight phosphotyrosine protein phosphatase family.</text>
</comment>
<dbReference type="Gene3D" id="3.40.50.2300">
    <property type="match status" value="1"/>
</dbReference>
<dbReference type="InterPro" id="IPR017867">
    <property type="entry name" value="Tyr_phospatase_low_mol_wt"/>
</dbReference>